<organism evidence="11 12">
    <name type="scientific">Streptomyces virginiae</name>
    <name type="common">Streptomyces cinnamonensis</name>
    <dbReference type="NCBI Taxonomy" id="1961"/>
    <lineage>
        <taxon>Bacteria</taxon>
        <taxon>Bacillati</taxon>
        <taxon>Actinomycetota</taxon>
        <taxon>Actinomycetes</taxon>
        <taxon>Kitasatosporales</taxon>
        <taxon>Streptomycetaceae</taxon>
        <taxon>Streptomyces</taxon>
    </lineage>
</organism>
<feature type="transmembrane region" description="Helical" evidence="9">
    <location>
        <begin position="164"/>
        <end position="189"/>
    </location>
</feature>
<comment type="subcellular location">
    <subcellularLocation>
        <location evidence="1">Cell membrane</location>
    </subcellularLocation>
</comment>
<gene>
    <name evidence="11" type="ORF">OG517_14975</name>
</gene>
<feature type="compositionally biased region" description="Low complexity" evidence="8">
    <location>
        <begin position="1"/>
        <end position="18"/>
    </location>
</feature>
<keyword evidence="6" id="KW-0051">Antiviral defense</keyword>
<evidence type="ECO:0000313" key="12">
    <source>
        <dbReference type="Proteomes" id="UP001432039"/>
    </source>
</evidence>
<feature type="transmembrane region" description="Helical" evidence="9">
    <location>
        <begin position="75"/>
        <end position="99"/>
    </location>
</feature>
<keyword evidence="2" id="KW-1003">Cell membrane</keyword>
<evidence type="ECO:0000256" key="1">
    <source>
        <dbReference type="ARBA" id="ARBA00004236"/>
    </source>
</evidence>
<name>A0ABZ1TB09_STRVG</name>
<evidence type="ECO:0000256" key="4">
    <source>
        <dbReference type="ARBA" id="ARBA00022741"/>
    </source>
</evidence>
<keyword evidence="7 9" id="KW-0472">Membrane</keyword>
<keyword evidence="3 9" id="KW-0812">Transmembrane</keyword>
<evidence type="ECO:0000256" key="7">
    <source>
        <dbReference type="ARBA" id="ARBA00023136"/>
    </source>
</evidence>
<evidence type="ECO:0000256" key="8">
    <source>
        <dbReference type="SAM" id="MobiDB-lite"/>
    </source>
</evidence>
<proteinExistence type="predicted"/>
<keyword evidence="12" id="KW-1185">Reference proteome</keyword>
<evidence type="ECO:0000256" key="5">
    <source>
        <dbReference type="ARBA" id="ARBA00022989"/>
    </source>
</evidence>
<evidence type="ECO:0000313" key="11">
    <source>
        <dbReference type="EMBL" id="WUQ12630.1"/>
    </source>
</evidence>
<dbReference type="Proteomes" id="UP001432039">
    <property type="component" value="Chromosome"/>
</dbReference>
<evidence type="ECO:0000256" key="2">
    <source>
        <dbReference type="ARBA" id="ARBA00022475"/>
    </source>
</evidence>
<evidence type="ECO:0000259" key="10">
    <source>
        <dbReference type="Pfam" id="PF18967"/>
    </source>
</evidence>
<feature type="region of interest" description="Disordered" evidence="8">
    <location>
        <begin position="1"/>
        <end position="21"/>
    </location>
</feature>
<evidence type="ECO:0000256" key="6">
    <source>
        <dbReference type="ARBA" id="ARBA00023118"/>
    </source>
</evidence>
<sequence>MTATPPTAPTAEPTPAEARLGPASRTMLTVLQTTHQHADAKAGILSAVQAALVGTAGAWSEAAFDGWRRGGPLGVLAGVLLTLFACGLFGGAASLALALRPRVWRPTGANDYSFVRLAAASDPSPPTADMAPGIDTGVATAEDERQLRAVIRFLSEVALRKYRCVTAAVVCTAVMGATAGLCLLLRPLLG</sequence>
<evidence type="ECO:0000256" key="9">
    <source>
        <dbReference type="SAM" id="Phobius"/>
    </source>
</evidence>
<reference evidence="11" key="1">
    <citation type="submission" date="2022-10" db="EMBL/GenBank/DDBJ databases">
        <title>The complete genomes of actinobacterial strains from the NBC collection.</title>
        <authorList>
            <person name="Joergensen T.S."/>
            <person name="Alvarez Arevalo M."/>
            <person name="Sterndorff E.B."/>
            <person name="Faurdal D."/>
            <person name="Vuksanovic O."/>
            <person name="Mourched A.-S."/>
            <person name="Charusanti P."/>
            <person name="Shaw S."/>
            <person name="Blin K."/>
            <person name="Weber T."/>
        </authorList>
    </citation>
    <scope>NUCLEOTIDE SEQUENCE</scope>
    <source>
        <strain evidence="11">NBC_00248</strain>
    </source>
</reference>
<dbReference type="RefSeq" id="WP_328961844.1">
    <property type="nucleotide sequence ID" value="NZ_CP108090.1"/>
</dbReference>
<dbReference type="Pfam" id="PF18967">
    <property type="entry name" value="PycTM"/>
    <property type="match status" value="1"/>
</dbReference>
<keyword evidence="5 9" id="KW-1133">Transmembrane helix</keyword>
<accession>A0ABZ1TB09</accession>
<dbReference type="EMBL" id="CP108090">
    <property type="protein sequence ID" value="WUQ12630.1"/>
    <property type="molecule type" value="Genomic_DNA"/>
</dbReference>
<evidence type="ECO:0000256" key="3">
    <source>
        <dbReference type="ARBA" id="ARBA00022692"/>
    </source>
</evidence>
<protein>
    <submittedName>
        <fullName evidence="11">DUF5706 domain-containing protein</fullName>
    </submittedName>
</protein>
<keyword evidence="4" id="KW-0547">Nucleotide-binding</keyword>
<dbReference type="InterPro" id="IPR043760">
    <property type="entry name" value="PycTM_dom"/>
</dbReference>
<feature type="domain" description="Pycsar effector protein" evidence="10">
    <location>
        <begin position="27"/>
        <end position="184"/>
    </location>
</feature>